<evidence type="ECO:0000256" key="1">
    <source>
        <dbReference type="ARBA" id="ARBA00023015"/>
    </source>
</evidence>
<reference evidence="4 5" key="1">
    <citation type="submission" date="2022-11" db="EMBL/GenBank/DDBJ databases">
        <title>Draft genome sequence of Saccharopolyspora sp. WRP15-2 isolated from rhizosphere soils of wild rice in Thailand.</title>
        <authorList>
            <person name="Duangmal K."/>
            <person name="Kammanee S."/>
            <person name="Muangham S."/>
        </authorList>
    </citation>
    <scope>NUCLEOTIDE SEQUENCE [LARGE SCALE GENOMIC DNA]</scope>
    <source>
        <strain evidence="4 5">WRP15-2</strain>
    </source>
</reference>
<evidence type="ECO:0000313" key="5">
    <source>
        <dbReference type="Proteomes" id="UP001210380"/>
    </source>
</evidence>
<organism evidence="4 5">
    <name type="scientific">Saccharopolyspora oryzae</name>
    <dbReference type="NCBI Taxonomy" id="2997343"/>
    <lineage>
        <taxon>Bacteria</taxon>
        <taxon>Bacillati</taxon>
        <taxon>Actinomycetota</taxon>
        <taxon>Actinomycetes</taxon>
        <taxon>Pseudonocardiales</taxon>
        <taxon>Pseudonocardiaceae</taxon>
        <taxon>Saccharopolyspora</taxon>
    </lineage>
</organism>
<dbReference type="Proteomes" id="UP001210380">
    <property type="component" value="Unassembled WGS sequence"/>
</dbReference>
<evidence type="ECO:0008006" key="6">
    <source>
        <dbReference type="Google" id="ProtNLM"/>
    </source>
</evidence>
<dbReference type="EMBL" id="JAQGLA010000085">
    <property type="protein sequence ID" value="MDA3630040.1"/>
    <property type="molecule type" value="Genomic_DNA"/>
</dbReference>
<evidence type="ECO:0000313" key="4">
    <source>
        <dbReference type="EMBL" id="MDA3630040.1"/>
    </source>
</evidence>
<keyword evidence="3" id="KW-0472">Membrane</keyword>
<gene>
    <name evidence="4" type="ORF">OU415_31755</name>
</gene>
<keyword evidence="3" id="KW-0812">Transmembrane</keyword>
<dbReference type="Gene3D" id="1.10.10.1320">
    <property type="entry name" value="Anti-sigma factor, zinc-finger domain"/>
    <property type="match status" value="1"/>
</dbReference>
<sequence>MVHDDDHAEFRGKLNAYAAGVLDDVEWLVMRTHLAECDLCRAELGRPKILNRAAPQRISPAMQRASRRPGWSIVLGAAAVAGLVAFGLGYAVGVAG</sequence>
<protein>
    <recommendedName>
        <fullName evidence="6">Zinc finger protein</fullName>
    </recommendedName>
</protein>
<feature type="transmembrane region" description="Helical" evidence="3">
    <location>
        <begin position="71"/>
        <end position="92"/>
    </location>
</feature>
<keyword evidence="2" id="KW-0804">Transcription</keyword>
<dbReference type="RefSeq" id="WP_270953173.1">
    <property type="nucleotide sequence ID" value="NZ_JAQGLA010000085.1"/>
</dbReference>
<dbReference type="InterPro" id="IPR041916">
    <property type="entry name" value="Anti_sigma_zinc_sf"/>
</dbReference>
<accession>A0ABT4V7V7</accession>
<name>A0ABT4V7V7_9PSEU</name>
<evidence type="ECO:0000256" key="3">
    <source>
        <dbReference type="SAM" id="Phobius"/>
    </source>
</evidence>
<keyword evidence="1" id="KW-0805">Transcription regulation</keyword>
<proteinExistence type="predicted"/>
<comment type="caution">
    <text evidence="4">The sequence shown here is derived from an EMBL/GenBank/DDBJ whole genome shotgun (WGS) entry which is preliminary data.</text>
</comment>
<keyword evidence="5" id="KW-1185">Reference proteome</keyword>
<evidence type="ECO:0000256" key="2">
    <source>
        <dbReference type="ARBA" id="ARBA00023163"/>
    </source>
</evidence>
<keyword evidence="3" id="KW-1133">Transmembrane helix</keyword>